<dbReference type="EMBL" id="SMFO01000016">
    <property type="protein sequence ID" value="TDE01429.1"/>
    <property type="molecule type" value="Genomic_DNA"/>
</dbReference>
<accession>A0A4R5CM61</accession>
<proteinExistence type="predicted"/>
<gene>
    <name evidence="1" type="ORF">E0F98_14960</name>
</gene>
<sequence length="98" mass="11595">MMNTENFIPLHTLVSHYKVELAFFSHLSELGLVEIQTVEQVQYIHQDSIYEIEKIIRMHQELDVNIEGIDVVFNLLQKIDALQTELIAVRNRLRLYEN</sequence>
<evidence type="ECO:0000313" key="2">
    <source>
        <dbReference type="Proteomes" id="UP000294597"/>
    </source>
</evidence>
<reference evidence="1 2" key="1">
    <citation type="submission" date="2019-03" db="EMBL/GenBank/DDBJ databases">
        <title>Flavobacterium TSA-D2 sp. nov., isolated from arctic soil.</title>
        <authorList>
            <person name="Chaudhary D.K."/>
        </authorList>
    </citation>
    <scope>NUCLEOTIDE SEQUENCE [LARGE SCALE GENOMIC DNA]</scope>
    <source>
        <strain evidence="1 2">TSA-D2</strain>
    </source>
</reference>
<protein>
    <submittedName>
        <fullName evidence="1">MerR family transcriptional regulator</fullName>
    </submittedName>
</protein>
<dbReference type="Gene3D" id="1.10.1660.10">
    <property type="match status" value="1"/>
</dbReference>
<name>A0A4R5CM61_9FLAO</name>
<dbReference type="Proteomes" id="UP000294597">
    <property type="component" value="Unassembled WGS sequence"/>
</dbReference>
<keyword evidence="2" id="KW-1185">Reference proteome</keyword>
<evidence type="ECO:0000313" key="1">
    <source>
        <dbReference type="EMBL" id="TDE01429.1"/>
    </source>
</evidence>
<dbReference type="Pfam" id="PF13591">
    <property type="entry name" value="MerR_2"/>
    <property type="match status" value="1"/>
</dbReference>
<comment type="caution">
    <text evidence="1">The sequence shown here is derived from an EMBL/GenBank/DDBJ whole genome shotgun (WGS) entry which is preliminary data.</text>
</comment>
<dbReference type="AlphaFoldDB" id="A0A4R5CM61"/>
<organism evidence="1 2">
    <name type="scientific">Flavobacterium hiemivividum</name>
    <dbReference type="NCBI Taxonomy" id="2541734"/>
    <lineage>
        <taxon>Bacteria</taxon>
        <taxon>Pseudomonadati</taxon>
        <taxon>Bacteroidota</taxon>
        <taxon>Flavobacteriia</taxon>
        <taxon>Flavobacteriales</taxon>
        <taxon>Flavobacteriaceae</taxon>
        <taxon>Flavobacterium</taxon>
    </lineage>
</organism>